<keyword evidence="5" id="KW-0862">Zinc</keyword>
<feature type="domain" description="C2H2-type" evidence="12">
    <location>
        <begin position="1059"/>
        <end position="1086"/>
    </location>
</feature>
<dbReference type="PANTHER" id="PTHR24379">
    <property type="entry name" value="KRAB AND ZINC FINGER DOMAIN-CONTAINING"/>
    <property type="match status" value="1"/>
</dbReference>
<feature type="compositionally biased region" description="Basic and acidic residues" evidence="11">
    <location>
        <begin position="364"/>
        <end position="373"/>
    </location>
</feature>
<feature type="region of interest" description="Disordered" evidence="11">
    <location>
        <begin position="128"/>
        <end position="212"/>
    </location>
</feature>
<organism evidence="13 14">
    <name type="scientific">Bugula neritina</name>
    <name type="common">Brown bryozoan</name>
    <name type="synonym">Sertularia neritina</name>
    <dbReference type="NCBI Taxonomy" id="10212"/>
    <lineage>
        <taxon>Eukaryota</taxon>
        <taxon>Metazoa</taxon>
        <taxon>Spiralia</taxon>
        <taxon>Lophotrochozoa</taxon>
        <taxon>Bryozoa</taxon>
        <taxon>Gymnolaemata</taxon>
        <taxon>Cheilostomatida</taxon>
        <taxon>Flustrina</taxon>
        <taxon>Buguloidea</taxon>
        <taxon>Bugulidae</taxon>
        <taxon>Bugula</taxon>
    </lineage>
</organism>
<evidence type="ECO:0000256" key="8">
    <source>
        <dbReference type="ARBA" id="ARBA00023163"/>
    </source>
</evidence>
<comment type="caution">
    <text evidence="13">The sequence shown here is derived from an EMBL/GenBank/DDBJ whole genome shotgun (WGS) entry which is preliminary data.</text>
</comment>
<feature type="region of interest" description="Disordered" evidence="11">
    <location>
        <begin position="360"/>
        <end position="392"/>
    </location>
</feature>
<evidence type="ECO:0000256" key="1">
    <source>
        <dbReference type="ARBA" id="ARBA00004123"/>
    </source>
</evidence>
<feature type="region of interest" description="Disordered" evidence="11">
    <location>
        <begin position="1254"/>
        <end position="1295"/>
    </location>
</feature>
<keyword evidence="4 10" id="KW-0863">Zinc-finger</keyword>
<feature type="domain" description="C2H2-type" evidence="12">
    <location>
        <begin position="726"/>
        <end position="749"/>
    </location>
</feature>
<feature type="domain" description="C2H2-type" evidence="12">
    <location>
        <begin position="311"/>
        <end position="338"/>
    </location>
</feature>
<evidence type="ECO:0000256" key="2">
    <source>
        <dbReference type="ARBA" id="ARBA00022723"/>
    </source>
</evidence>
<evidence type="ECO:0000313" key="14">
    <source>
        <dbReference type="Proteomes" id="UP000593567"/>
    </source>
</evidence>
<feature type="domain" description="C2H2-type" evidence="12">
    <location>
        <begin position="252"/>
        <end position="279"/>
    </location>
</feature>
<proteinExistence type="predicted"/>
<feature type="compositionally biased region" description="Low complexity" evidence="11">
    <location>
        <begin position="563"/>
        <end position="581"/>
    </location>
</feature>
<dbReference type="SMART" id="SM00355">
    <property type="entry name" value="ZnF_C2H2"/>
    <property type="match status" value="20"/>
</dbReference>
<dbReference type="FunFam" id="3.30.160.60:FF:001309">
    <property type="entry name" value="Uncharacterized protein"/>
    <property type="match status" value="1"/>
</dbReference>
<feature type="domain" description="C2H2-type" evidence="12">
    <location>
        <begin position="1231"/>
        <end position="1258"/>
    </location>
</feature>
<feature type="region of interest" description="Disordered" evidence="11">
    <location>
        <begin position="667"/>
        <end position="719"/>
    </location>
</feature>
<feature type="compositionally biased region" description="Acidic residues" evidence="11">
    <location>
        <begin position="164"/>
        <end position="174"/>
    </location>
</feature>
<evidence type="ECO:0000256" key="7">
    <source>
        <dbReference type="ARBA" id="ARBA00023125"/>
    </source>
</evidence>
<feature type="domain" description="C2H2-type" evidence="12">
    <location>
        <begin position="645"/>
        <end position="673"/>
    </location>
</feature>
<evidence type="ECO:0000256" key="11">
    <source>
        <dbReference type="SAM" id="MobiDB-lite"/>
    </source>
</evidence>
<accession>A0A7J7KIG7</accession>
<dbReference type="InterPro" id="IPR036236">
    <property type="entry name" value="Znf_C2H2_sf"/>
</dbReference>
<feature type="compositionally biased region" description="Low complexity" evidence="11">
    <location>
        <begin position="833"/>
        <end position="852"/>
    </location>
</feature>
<name>A0A7J7KIG7_BUGNE</name>
<feature type="compositionally biased region" description="Polar residues" evidence="11">
    <location>
        <begin position="812"/>
        <end position="832"/>
    </location>
</feature>
<feature type="domain" description="C2H2-type" evidence="12">
    <location>
        <begin position="1174"/>
        <end position="1201"/>
    </location>
</feature>
<evidence type="ECO:0000313" key="13">
    <source>
        <dbReference type="EMBL" id="KAF6038492.1"/>
    </source>
</evidence>
<feature type="domain" description="C2H2-type" evidence="12">
    <location>
        <begin position="283"/>
        <end position="310"/>
    </location>
</feature>
<dbReference type="GO" id="GO:0005634">
    <property type="term" value="C:nucleus"/>
    <property type="evidence" value="ECO:0007669"/>
    <property type="project" value="UniProtKB-SubCell"/>
</dbReference>
<feature type="domain" description="C2H2-type" evidence="12">
    <location>
        <begin position="617"/>
        <end position="644"/>
    </location>
</feature>
<reference evidence="13" key="1">
    <citation type="submission" date="2020-06" db="EMBL/GenBank/DDBJ databases">
        <title>Draft genome of Bugula neritina, a colonial animal packing powerful symbionts and potential medicines.</title>
        <authorList>
            <person name="Rayko M."/>
        </authorList>
    </citation>
    <scope>NUCLEOTIDE SEQUENCE [LARGE SCALE GENOMIC DNA]</scope>
    <source>
        <strain evidence="13">Kwan_BN1</strain>
    </source>
</reference>
<feature type="compositionally biased region" description="Basic and acidic residues" evidence="11">
    <location>
        <begin position="383"/>
        <end position="392"/>
    </location>
</feature>
<dbReference type="Pfam" id="PF00096">
    <property type="entry name" value="zf-C2H2"/>
    <property type="match status" value="4"/>
</dbReference>
<dbReference type="PANTHER" id="PTHR24379:SF121">
    <property type="entry name" value="C2H2-TYPE DOMAIN-CONTAINING PROTEIN"/>
    <property type="match status" value="1"/>
</dbReference>
<keyword evidence="3" id="KW-0677">Repeat</keyword>
<dbReference type="PROSITE" id="PS50157">
    <property type="entry name" value="ZINC_FINGER_C2H2_2"/>
    <property type="match status" value="12"/>
</dbReference>
<dbReference type="Proteomes" id="UP000593567">
    <property type="component" value="Unassembled WGS sequence"/>
</dbReference>
<feature type="region of interest" description="Disordered" evidence="11">
    <location>
        <begin position="1107"/>
        <end position="1157"/>
    </location>
</feature>
<feature type="compositionally biased region" description="Acidic residues" evidence="11">
    <location>
        <begin position="684"/>
        <end position="700"/>
    </location>
</feature>
<keyword evidence="6" id="KW-0805">Transcription regulation</keyword>
<feature type="compositionally biased region" description="Polar residues" evidence="11">
    <location>
        <begin position="1261"/>
        <end position="1289"/>
    </location>
</feature>
<feature type="compositionally biased region" description="Basic residues" evidence="11">
    <location>
        <begin position="196"/>
        <end position="212"/>
    </location>
</feature>
<keyword evidence="2" id="KW-0479">Metal-binding</keyword>
<keyword evidence="14" id="KW-1185">Reference proteome</keyword>
<dbReference type="GO" id="GO:0008270">
    <property type="term" value="F:zinc ion binding"/>
    <property type="evidence" value="ECO:0007669"/>
    <property type="project" value="UniProtKB-KW"/>
</dbReference>
<dbReference type="Pfam" id="PF13909">
    <property type="entry name" value="zf-H2C2_5"/>
    <property type="match status" value="1"/>
</dbReference>
<comment type="subcellular location">
    <subcellularLocation>
        <location evidence="1">Nucleus</location>
    </subcellularLocation>
</comment>
<evidence type="ECO:0000256" key="10">
    <source>
        <dbReference type="PROSITE-ProRule" id="PRU00042"/>
    </source>
</evidence>
<feature type="domain" description="C2H2-type" evidence="12">
    <location>
        <begin position="1087"/>
        <end position="1114"/>
    </location>
</feature>
<keyword evidence="9" id="KW-0539">Nucleus</keyword>
<evidence type="ECO:0000256" key="6">
    <source>
        <dbReference type="ARBA" id="ARBA00023015"/>
    </source>
</evidence>
<dbReference type="EMBL" id="VXIV02000409">
    <property type="protein sequence ID" value="KAF6038492.1"/>
    <property type="molecule type" value="Genomic_DNA"/>
</dbReference>
<evidence type="ECO:0000256" key="5">
    <source>
        <dbReference type="ARBA" id="ARBA00022833"/>
    </source>
</evidence>
<feature type="region of interest" description="Disordered" evidence="11">
    <location>
        <begin position="511"/>
        <end position="581"/>
    </location>
</feature>
<dbReference type="InterPro" id="IPR013087">
    <property type="entry name" value="Znf_C2H2_type"/>
</dbReference>
<evidence type="ECO:0000256" key="4">
    <source>
        <dbReference type="ARBA" id="ARBA00022771"/>
    </source>
</evidence>
<evidence type="ECO:0000256" key="3">
    <source>
        <dbReference type="ARBA" id="ARBA00022737"/>
    </source>
</evidence>
<feature type="domain" description="C2H2-type" evidence="12">
    <location>
        <begin position="1203"/>
        <end position="1230"/>
    </location>
</feature>
<feature type="region of interest" description="Disordered" evidence="11">
    <location>
        <begin position="809"/>
        <end position="863"/>
    </location>
</feature>
<feature type="region of interest" description="Disordered" evidence="11">
    <location>
        <begin position="453"/>
        <end position="494"/>
    </location>
</feature>
<sequence length="1316" mass="146965">MADSIDDIVNAATMLVHSEDSEEMDIGEDSAVMVAQGEVNLSSSGLVDEAELDGDMLLADGGSPERDRPLTDEQYVTEVVLDDENVVLGGDEIIMQAGEDSDQNIIMMGTDDVLMGNDEQVILGGEEVVAEDSPEQTECPVPLDNQEEAEMSEEDEEVGKLIDSDDSEDSDLGDADSPVISEPEEPKKKSTLNKGPAKKLNRRPARNKKKKSLLGSGIASKLFLCPYCDKSAYNLELIHTHISESHQQTGKYKCPECTYASDFEYALNIHSVIHDNSSPAPPFSCTMCSFKCNMEFQLNKHINSHTGEKQYKCSQCNYGTDHSTNYRRHMERHTKNYGITCQFCNYSCSNDYQLNKHVQHSHRDKVDAGEYEPKASSTNPTKPEPKKVKVEPPKAKQVYMLRCKKCSFATPNPHSLAKHMVSHNNSKYDYLFCQYCTYTSNLFGNLKRHHKSAHPGKAMADRETLATPPPPKEKPVKSRPYKPRVGPSSLMSVKRDKGGIMTCDVCGYKTTRAKRRRESSPGETSKTLARRRERRMASKRVDEEFLEGSDMEETFQEEKQTQRRPSSRSSSLNSLSVSSMQSRSTDKLHCSQCDFSCNHETWLETHMKQHAVGKTSHRCHDCGYTAPNPHRLKAHMLTHTGYKPFKCPRCEFASSNSSNLYRHIRKKHSPEDVELAKKQKVDVDDSSGDDGSDGDSDGDDSSSGGDSNEEKGEEGDAGGRLPIVIYSCSDCQFSAVSKEALAEHKEVHTIANLVEGDASQEGRVALTYWSVLTLLPISGGESLYQSGDVIEEAVLSENEQIIFSEEEVEQDALTTECNSPTTEKNQPATEQNKPASKQTSPTTKTASSPSTAGGSLPANDRRGKLPVWKIKMNEQKASQAEKETIELEGHPQTPKSHTCPLCTFTSSVNSQVTLHLNRVHFKHRPYRCKLCVVRTQYKYTLDRHTVISHRLEPRAVILHHPSKKGFTFKRPLNVKFSCDRCGYNTTDRDSWGQHLNHHAREQIKLLQERSPRFIKRKDSLSGSVSSENTFTCSECDFVCRRKDMYTAHIKQHGKKVAVSKCDQCPYTTSNPYNLMKHKRTHTGEKPFKCSYCEYRSADSGNLNKHIHSHHGVDGSQKRSPMMMKKKKKKAISTTFKSPSGAVGEEDNSQYGTPSAKQPPLKLSVDFSSVSSMLYKCTECEYKCNNEQFLVAHLSIHKKQGDQYVCAICDYASRNQQNLAKHIRTHTGEKPYQCNECNYSAADKGNLNKHVKTHHRKEEFSDQSMNEDSSAVVSRESVSGSVPVNASAAKSESIAKTAAVESVVEGHALPTSFYSGS</sequence>
<dbReference type="PROSITE" id="PS00028">
    <property type="entry name" value="ZINC_FINGER_C2H2_1"/>
    <property type="match status" value="5"/>
</dbReference>
<keyword evidence="8" id="KW-0804">Transcription</keyword>
<evidence type="ECO:0000256" key="9">
    <source>
        <dbReference type="ARBA" id="ARBA00023242"/>
    </source>
</evidence>
<dbReference type="FunFam" id="3.30.160.60:FF:000325">
    <property type="entry name" value="ZFP90 zinc finger protein"/>
    <property type="match status" value="1"/>
</dbReference>
<feature type="compositionally biased region" description="Acidic residues" evidence="11">
    <location>
        <begin position="544"/>
        <end position="555"/>
    </location>
</feature>
<dbReference type="SUPFAM" id="SSF57667">
    <property type="entry name" value="beta-beta-alpha zinc fingers"/>
    <property type="match status" value="5"/>
</dbReference>
<evidence type="ECO:0000259" key="12">
    <source>
        <dbReference type="PROSITE" id="PS50157"/>
    </source>
</evidence>
<dbReference type="OrthoDB" id="6365676at2759"/>
<feature type="compositionally biased region" description="Acidic residues" evidence="11">
    <location>
        <begin position="145"/>
        <end position="157"/>
    </location>
</feature>
<dbReference type="GO" id="GO:0003677">
    <property type="term" value="F:DNA binding"/>
    <property type="evidence" value="ECO:0007669"/>
    <property type="project" value="UniProtKB-KW"/>
</dbReference>
<dbReference type="Gene3D" id="3.30.160.60">
    <property type="entry name" value="Classic Zinc Finger"/>
    <property type="match status" value="11"/>
</dbReference>
<dbReference type="FunFam" id="3.30.160.60:FF:000446">
    <property type="entry name" value="Zinc finger protein"/>
    <property type="match status" value="1"/>
</dbReference>
<keyword evidence="7" id="KW-0238">DNA-binding</keyword>
<feature type="domain" description="C2H2-type" evidence="12">
    <location>
        <begin position="976"/>
        <end position="1003"/>
    </location>
</feature>
<protein>
    <recommendedName>
        <fullName evidence="12">C2H2-type domain-containing protein</fullName>
    </recommendedName>
</protein>
<feature type="compositionally biased region" description="Basic and acidic residues" evidence="11">
    <location>
        <begin position="669"/>
        <end position="683"/>
    </location>
</feature>
<gene>
    <name evidence="13" type="ORF">EB796_003218</name>
</gene>